<dbReference type="GO" id="GO:0005506">
    <property type="term" value="F:iron ion binding"/>
    <property type="evidence" value="ECO:0007669"/>
    <property type="project" value="InterPro"/>
</dbReference>
<protein>
    <recommendedName>
        <fullName evidence="2">Fatty acid hydroxylase domain-containing protein</fullName>
    </recommendedName>
</protein>
<feature type="compositionally biased region" description="Low complexity" evidence="1">
    <location>
        <begin position="262"/>
        <end position="290"/>
    </location>
</feature>
<dbReference type="AlphaFoldDB" id="A0A8H3DFP0"/>
<feature type="region of interest" description="Disordered" evidence="1">
    <location>
        <begin position="262"/>
        <end position="316"/>
    </location>
</feature>
<feature type="domain" description="Fatty acid hydroxylase" evidence="2">
    <location>
        <begin position="877"/>
        <end position="1012"/>
    </location>
</feature>
<reference evidence="3" key="1">
    <citation type="submission" date="2021-01" db="EMBL/GenBank/DDBJ databases">
        <authorList>
            <person name="Kaushik A."/>
        </authorList>
    </citation>
    <scope>NUCLEOTIDE SEQUENCE</scope>
    <source>
        <strain evidence="3">AG3-1AP</strain>
    </source>
</reference>
<comment type="caution">
    <text evidence="3">The sequence shown here is derived from an EMBL/GenBank/DDBJ whole genome shotgun (WGS) entry which is preliminary data.</text>
</comment>
<evidence type="ECO:0000256" key="1">
    <source>
        <dbReference type="SAM" id="MobiDB-lite"/>
    </source>
</evidence>
<dbReference type="GO" id="GO:0008610">
    <property type="term" value="P:lipid biosynthetic process"/>
    <property type="evidence" value="ECO:0007669"/>
    <property type="project" value="InterPro"/>
</dbReference>
<dbReference type="InterPro" id="IPR006694">
    <property type="entry name" value="Fatty_acid_hydroxylase"/>
</dbReference>
<proteinExistence type="predicted"/>
<evidence type="ECO:0000313" key="4">
    <source>
        <dbReference type="Proteomes" id="UP000663831"/>
    </source>
</evidence>
<feature type="region of interest" description="Disordered" evidence="1">
    <location>
        <begin position="1"/>
        <end position="53"/>
    </location>
</feature>
<organism evidence="3 4">
    <name type="scientific">Rhizoctonia solani</name>
    <dbReference type="NCBI Taxonomy" id="456999"/>
    <lineage>
        <taxon>Eukaryota</taxon>
        <taxon>Fungi</taxon>
        <taxon>Dikarya</taxon>
        <taxon>Basidiomycota</taxon>
        <taxon>Agaricomycotina</taxon>
        <taxon>Agaricomycetes</taxon>
        <taxon>Cantharellales</taxon>
        <taxon>Ceratobasidiaceae</taxon>
        <taxon>Rhizoctonia</taxon>
    </lineage>
</organism>
<feature type="compositionally biased region" description="Polar residues" evidence="1">
    <location>
        <begin position="509"/>
        <end position="522"/>
    </location>
</feature>
<feature type="compositionally biased region" description="Polar residues" evidence="1">
    <location>
        <begin position="299"/>
        <end position="310"/>
    </location>
</feature>
<feature type="compositionally biased region" description="Polar residues" evidence="1">
    <location>
        <begin position="19"/>
        <end position="33"/>
    </location>
</feature>
<accession>A0A8H3DFP0</accession>
<dbReference type="EMBL" id="CAJMWV010006755">
    <property type="protein sequence ID" value="CAE6524321.1"/>
    <property type="molecule type" value="Genomic_DNA"/>
</dbReference>
<dbReference type="Pfam" id="PF04116">
    <property type="entry name" value="FA_hydroxylase"/>
    <property type="match status" value="1"/>
</dbReference>
<sequence>MAEPGPPRVMSPPPKRPTIDTTFTDSASSQQALDGSVIMDEPSELTEVDAKKARRQTAIYPNTLRATPKPFSRSAAKRESVMALGSIEHLQHYFTKTGLQAKQKGKGLVPAIGGRHGIGHVRAASSVTSIPELPPSPMVPITSSRIPFVHLPKTYHLDPAQLKPGVIRDLKAVEQAWKITAENEEHPKIDVLDTLHITTHAIRSVRDYVVALPDDHPTHTGKGLGVYRSSAFSAPGTKKDPVVQMNLGVQSLASVLSANIPSSPGRSLSGGSQRIVSPTPSLTPASLPGSPARPRPSLPSMSTGVSSQPFPSRPEEPIGLIRRAALDVLISLRSLEEKSRISGAENDAVATPEQGTSMLTAHDAHSASSRSNTPALFTSGDEADKESATSFPRSSQSQPQALPRLKTPTGAATETVLVHGRGAVQVWSESDEEDFFADEPEKKEVWDERLVLGGGWLYRQDLSASDIHEAKTAIGRYLDVVDAVLFRGQGTGKRGWDRERRRGRKSELASGSETPANQSVMSDSEDDVPSEAMRFLSVFGEQEMERLLEEDEEGEEDEGELPEWATVEPFGSDLIARTNSLLRYLLPAHLVTCLPIMPTRETLLNALSDGHLLCVAYNNGVRKSKKAWGFINAESIHETALATSEERAAGSWTFRRRENLGLWAAALKLRYVIDIVPAGHAAHPTRHFHQAPQPEALHVHYAPNQFSPIVIAKHEPGWEDMLERAMWDFIFFLLQARMNSTLGHDATATQLYAAAGTDFSSLGWLESQWAAWYMWIGNPIIATGLMSFIMHEVVYFGRCIPWIIIDAMPYFNQWKLQPGKVPTAKEQWECTKLVLFSHFTIELPQIWFFHPLAEACGMQTWQVPFPAWQTIAGQVGFFFIFEDAFHYFAHQALHYGPLYKHIHKIHHKYSAPFGLAAEYAHPAEVLILGTGTIGGPLLYCWFTQNLHIFTVYIWVTLRLFQAIDAHSGYDFPWSLNRIIPFWSGADHHDFHHMAFVNNYSTSFRWLDYMFGTDDKYRAYKARLATATTADRAALEKKLLEETEQEGIVAANEAERSSAFGKGKRE</sequence>
<feature type="compositionally biased region" description="Polar residues" evidence="1">
    <location>
        <begin position="388"/>
        <end position="400"/>
    </location>
</feature>
<dbReference type="GO" id="GO:0016491">
    <property type="term" value="F:oxidoreductase activity"/>
    <property type="evidence" value="ECO:0007669"/>
    <property type="project" value="InterPro"/>
</dbReference>
<dbReference type="PANTHER" id="PTHR38702:SF1">
    <property type="entry name" value="CALPONIN-HOMOLOGY (CH) DOMAIN-CONTAINING PROTEIN"/>
    <property type="match status" value="1"/>
</dbReference>
<dbReference type="PANTHER" id="PTHR38702">
    <property type="entry name" value="CALPONIN-HOMOLOGY (CH) DOMAIN-CONTAINING PROTEIN"/>
    <property type="match status" value="1"/>
</dbReference>
<feature type="region of interest" description="Disordered" evidence="1">
    <location>
        <begin position="361"/>
        <end position="408"/>
    </location>
</feature>
<gene>
    <name evidence="3" type="ORF">RDB_LOCUS149034</name>
</gene>
<dbReference type="Proteomes" id="UP000663831">
    <property type="component" value="Unassembled WGS sequence"/>
</dbReference>
<evidence type="ECO:0000313" key="3">
    <source>
        <dbReference type="EMBL" id="CAE6524321.1"/>
    </source>
</evidence>
<evidence type="ECO:0000259" key="2">
    <source>
        <dbReference type="Pfam" id="PF04116"/>
    </source>
</evidence>
<feature type="compositionally biased region" description="Pro residues" evidence="1">
    <location>
        <begin position="1"/>
        <end position="16"/>
    </location>
</feature>
<feature type="region of interest" description="Disordered" evidence="1">
    <location>
        <begin position="491"/>
        <end position="527"/>
    </location>
</feature>
<feature type="compositionally biased region" description="Polar residues" evidence="1">
    <location>
        <begin position="366"/>
        <end position="376"/>
    </location>
</feature>
<name>A0A8H3DFP0_9AGAM</name>